<dbReference type="Proteomes" id="UP000078546">
    <property type="component" value="Unassembled WGS sequence"/>
</dbReference>
<evidence type="ECO:0000313" key="3">
    <source>
        <dbReference type="EMBL" id="SBS98176.1"/>
    </source>
</evidence>
<gene>
    <name evidence="3" type="ORF">POVCU1_044100</name>
    <name evidence="2" type="ORF">POVCU2_0047600</name>
</gene>
<name>A0A1A8W8J9_PLAOA</name>
<dbReference type="AlphaFoldDB" id="A0A1A8W8J9"/>
<accession>A0A1A8W8J9</accession>
<dbReference type="Proteomes" id="UP000078560">
    <property type="component" value="Unassembled WGS sequence"/>
</dbReference>
<proteinExistence type="predicted"/>
<evidence type="ECO:0000256" key="1">
    <source>
        <dbReference type="SAM" id="MobiDB-lite"/>
    </source>
</evidence>
<sequence>MYRIRKVYFSNDINLFNLLRKKAILFENVKREYCKKEIILKYFYMKGLKLEKNDIHIMTNILCRPTGRIMVLIEDKKKKNFTFDFDVLHKGKVETHEEESMIKNYYMDENNIECNEIDDDKSLISNDDTVDISEKRKKDISSLMKKKTFNQMDIYDDTPKNEQIGGNSIANINFKRIFTDCKFHLCDDYEIEKFVEECERYIRFTEDIKRISKFENIDKIITIINIPSCYGRKELAKIILDCSNIRIYLKNIIFRFKKNGIQSDCAYVLCNTISEANILINKMQEYPIAKKYHLKEFYGTSFLYASKNNLFLSSEKLDYLTIFSKYKIFTCGWHKDISTREFESFLITLKIFPKKIVKINYTGGDTAVDKVADKVADNVADKAVDNVAEKAASSDGDKLAQSVVEPNHVTINIDEICAAADDHGSISANELSEFNTSSFILFFENMRMTKKVFTKLERLKKKWKMAASKSTNRKDAQMCADVTSTNVQTNTFAFLQPDIHFDDDDEYKDENEYEDSDLDEEIEY</sequence>
<feature type="region of interest" description="Disordered" evidence="1">
    <location>
        <begin position="501"/>
        <end position="524"/>
    </location>
</feature>
<organism evidence="2 5">
    <name type="scientific">Plasmodium ovale curtisi</name>
    <dbReference type="NCBI Taxonomy" id="864141"/>
    <lineage>
        <taxon>Eukaryota</taxon>
        <taxon>Sar</taxon>
        <taxon>Alveolata</taxon>
        <taxon>Apicomplexa</taxon>
        <taxon>Aconoidasida</taxon>
        <taxon>Haemosporida</taxon>
        <taxon>Plasmodiidae</taxon>
        <taxon>Plasmodium</taxon>
        <taxon>Plasmodium (Plasmodium)</taxon>
    </lineage>
</organism>
<reference evidence="4 5" key="2">
    <citation type="submission" date="2016-05" db="EMBL/GenBank/DDBJ databases">
        <authorList>
            <person name="Naeem Raeece"/>
        </authorList>
    </citation>
    <scope>NUCLEOTIDE SEQUENCE [LARGE SCALE GENOMIC DNA]</scope>
</reference>
<protein>
    <submittedName>
        <fullName evidence="2">Uncharacterized protein</fullName>
    </submittedName>
</protein>
<evidence type="ECO:0000313" key="4">
    <source>
        <dbReference type="Proteomes" id="UP000078546"/>
    </source>
</evidence>
<evidence type="ECO:0000313" key="5">
    <source>
        <dbReference type="Proteomes" id="UP000078560"/>
    </source>
</evidence>
<reference evidence="2" key="1">
    <citation type="submission" date="2016-05" db="EMBL/GenBank/DDBJ databases">
        <authorList>
            <person name="Lavstsen T."/>
            <person name="Jespersen J.S."/>
        </authorList>
    </citation>
    <scope>NUCLEOTIDE SEQUENCE [LARGE SCALE GENOMIC DNA]</scope>
</reference>
<evidence type="ECO:0000313" key="2">
    <source>
        <dbReference type="EMBL" id="SBS88299.1"/>
    </source>
</evidence>
<dbReference type="EMBL" id="FLQU01000624">
    <property type="protein sequence ID" value="SBS88299.1"/>
    <property type="molecule type" value="Genomic_DNA"/>
</dbReference>
<dbReference type="EMBL" id="FLQV01000802">
    <property type="protein sequence ID" value="SBS98176.1"/>
    <property type="molecule type" value="Genomic_DNA"/>
</dbReference>